<dbReference type="GO" id="GO:0036503">
    <property type="term" value="P:ERAD pathway"/>
    <property type="evidence" value="ECO:0007669"/>
    <property type="project" value="TreeGrafter"/>
</dbReference>
<evidence type="ECO:0000313" key="2">
    <source>
        <dbReference type="EMBL" id="RKP18340.1"/>
    </source>
</evidence>
<dbReference type="GO" id="GO:0005789">
    <property type="term" value="C:endoplasmic reticulum membrane"/>
    <property type="evidence" value="ECO:0007669"/>
    <property type="project" value="TreeGrafter"/>
</dbReference>
<name>A0A4P9YJ16_ROZAC</name>
<dbReference type="Proteomes" id="UP000281549">
    <property type="component" value="Unassembled WGS sequence"/>
</dbReference>
<sequence>MAIANRLYYGLGIEKNCDSAYEYYETVAEPALLSKHVGYRFPKFNTSFIYEDERDSTSISLEENMEDIITYQKYHAETGDATSLYVVAQYYLVKTNPDYEKAREYAEKAAESDVPGGLAILGHLHLHGLGGLEESHALARQYFSKAASKDSELGHYGLGLIYYHGLDNEDPDEHVALNHFQQAAKKDLAEANYYVGKILLEQGNDQVSAKAYFLKALKFNHLGAMFELGRMAKRHFSCKEATEYMKAVAEKNSLVIEVMKTADLAFKQSPEKSLINYLFLADLGISEAQCIAAKMIRSHPQGKKNLELELWLLAAKQAKVEAANIYLENNPEKSAVLYKEAYLAGNPKAAFKLGYMYQKGIGVSKV</sequence>
<dbReference type="AlphaFoldDB" id="A0A4P9YJ16"/>
<dbReference type="EMBL" id="ML005488">
    <property type="protein sequence ID" value="RKP18340.1"/>
    <property type="molecule type" value="Genomic_DNA"/>
</dbReference>
<dbReference type="InterPro" id="IPR011990">
    <property type="entry name" value="TPR-like_helical_dom_sf"/>
</dbReference>
<organism evidence="2 3">
    <name type="scientific">Rozella allomycis (strain CSF55)</name>
    <dbReference type="NCBI Taxonomy" id="988480"/>
    <lineage>
        <taxon>Eukaryota</taxon>
        <taxon>Fungi</taxon>
        <taxon>Fungi incertae sedis</taxon>
        <taxon>Cryptomycota</taxon>
        <taxon>Cryptomycota incertae sedis</taxon>
        <taxon>Rozella</taxon>
    </lineage>
</organism>
<evidence type="ECO:0000313" key="3">
    <source>
        <dbReference type="Proteomes" id="UP000281549"/>
    </source>
</evidence>
<reference evidence="3" key="1">
    <citation type="journal article" date="2018" name="Nat. Microbiol.">
        <title>Leveraging single-cell genomics to expand the fungal tree of life.</title>
        <authorList>
            <person name="Ahrendt S.R."/>
            <person name="Quandt C.A."/>
            <person name="Ciobanu D."/>
            <person name="Clum A."/>
            <person name="Salamov A."/>
            <person name="Andreopoulos B."/>
            <person name="Cheng J.F."/>
            <person name="Woyke T."/>
            <person name="Pelin A."/>
            <person name="Henrissat B."/>
            <person name="Reynolds N.K."/>
            <person name="Benny G.L."/>
            <person name="Smith M.E."/>
            <person name="James T.Y."/>
            <person name="Grigoriev I.V."/>
        </authorList>
    </citation>
    <scope>NUCLEOTIDE SEQUENCE [LARGE SCALE GENOMIC DNA]</scope>
    <source>
        <strain evidence="3">CSF55</strain>
    </source>
</reference>
<dbReference type="PANTHER" id="PTHR11102:SF147">
    <property type="entry name" value="SEL1L ADAPTOR SUBUNIT OF ERAD E3 UBIQUITIN LIGASE"/>
    <property type="match status" value="1"/>
</dbReference>
<dbReference type="SUPFAM" id="SSF81901">
    <property type="entry name" value="HCP-like"/>
    <property type="match status" value="2"/>
</dbReference>
<dbReference type="InterPro" id="IPR050767">
    <property type="entry name" value="Sel1_AlgK"/>
</dbReference>
<gene>
    <name evidence="2" type="ORF">ROZALSC1DRAFT_29959</name>
</gene>
<dbReference type="SMART" id="SM00671">
    <property type="entry name" value="SEL1"/>
    <property type="match status" value="7"/>
</dbReference>
<dbReference type="Pfam" id="PF08238">
    <property type="entry name" value="Sel1"/>
    <property type="match status" value="6"/>
</dbReference>
<comment type="similarity">
    <text evidence="1">Belongs to the sel-1 family.</text>
</comment>
<dbReference type="InterPro" id="IPR006597">
    <property type="entry name" value="Sel1-like"/>
</dbReference>
<evidence type="ECO:0000256" key="1">
    <source>
        <dbReference type="ARBA" id="ARBA00038101"/>
    </source>
</evidence>
<accession>A0A4P9YJ16</accession>
<proteinExistence type="inferred from homology"/>
<dbReference type="PANTHER" id="PTHR11102">
    <property type="entry name" value="SEL-1-LIKE PROTEIN"/>
    <property type="match status" value="1"/>
</dbReference>
<dbReference type="Gene3D" id="1.25.40.10">
    <property type="entry name" value="Tetratricopeptide repeat domain"/>
    <property type="match status" value="1"/>
</dbReference>
<protein>
    <submittedName>
        <fullName evidence="2">HCP-like protein</fullName>
    </submittedName>
</protein>